<dbReference type="EMBL" id="JANPWB010000002">
    <property type="protein sequence ID" value="KAJ1212083.1"/>
    <property type="molecule type" value="Genomic_DNA"/>
</dbReference>
<dbReference type="Proteomes" id="UP001066276">
    <property type="component" value="Chromosome 1_2"/>
</dbReference>
<organism evidence="2 3">
    <name type="scientific">Pleurodeles waltl</name>
    <name type="common">Iberian ribbed newt</name>
    <dbReference type="NCBI Taxonomy" id="8319"/>
    <lineage>
        <taxon>Eukaryota</taxon>
        <taxon>Metazoa</taxon>
        <taxon>Chordata</taxon>
        <taxon>Craniata</taxon>
        <taxon>Vertebrata</taxon>
        <taxon>Euteleostomi</taxon>
        <taxon>Amphibia</taxon>
        <taxon>Batrachia</taxon>
        <taxon>Caudata</taxon>
        <taxon>Salamandroidea</taxon>
        <taxon>Salamandridae</taxon>
        <taxon>Pleurodelinae</taxon>
        <taxon>Pleurodeles</taxon>
    </lineage>
</organism>
<evidence type="ECO:0000256" key="1">
    <source>
        <dbReference type="SAM" id="MobiDB-lite"/>
    </source>
</evidence>
<dbReference type="AlphaFoldDB" id="A0AAV7WFE5"/>
<feature type="compositionally biased region" description="Polar residues" evidence="1">
    <location>
        <begin position="62"/>
        <end position="73"/>
    </location>
</feature>
<feature type="region of interest" description="Disordered" evidence="1">
    <location>
        <begin position="46"/>
        <end position="87"/>
    </location>
</feature>
<protein>
    <submittedName>
        <fullName evidence="2">Uncharacterized protein</fullName>
    </submittedName>
</protein>
<accession>A0AAV7WFE5</accession>
<proteinExistence type="predicted"/>
<evidence type="ECO:0000313" key="2">
    <source>
        <dbReference type="EMBL" id="KAJ1212083.1"/>
    </source>
</evidence>
<sequence>MTFRSLSSLSPRAPYTYFRSQLYANLGLAPPLMDTTRAHIAPLRGPALSLEPRPRGSCHFQPPSSHRQASSDSPAPRDGRSQSPYWAPPPMICFTPSHSLEGPVRRGSVTVISPALVQSFQLAPPFRAHRLARWQRLARCSCVRGPALP</sequence>
<keyword evidence="3" id="KW-1185">Reference proteome</keyword>
<gene>
    <name evidence="2" type="ORF">NDU88_007427</name>
</gene>
<name>A0AAV7WFE5_PLEWA</name>
<comment type="caution">
    <text evidence="2">The sequence shown here is derived from an EMBL/GenBank/DDBJ whole genome shotgun (WGS) entry which is preliminary data.</text>
</comment>
<evidence type="ECO:0000313" key="3">
    <source>
        <dbReference type="Proteomes" id="UP001066276"/>
    </source>
</evidence>
<reference evidence="2" key="1">
    <citation type="journal article" date="2022" name="bioRxiv">
        <title>Sequencing and chromosome-scale assembly of the giantPleurodeles waltlgenome.</title>
        <authorList>
            <person name="Brown T."/>
            <person name="Elewa A."/>
            <person name="Iarovenko S."/>
            <person name="Subramanian E."/>
            <person name="Araus A.J."/>
            <person name="Petzold A."/>
            <person name="Susuki M."/>
            <person name="Suzuki K.-i.T."/>
            <person name="Hayashi T."/>
            <person name="Toyoda A."/>
            <person name="Oliveira C."/>
            <person name="Osipova E."/>
            <person name="Leigh N.D."/>
            <person name="Simon A."/>
            <person name="Yun M.H."/>
        </authorList>
    </citation>
    <scope>NUCLEOTIDE SEQUENCE</scope>
    <source>
        <strain evidence="2">20211129_DDA</strain>
        <tissue evidence="2">Liver</tissue>
    </source>
</reference>